<feature type="transmembrane region" description="Helical" evidence="4">
    <location>
        <begin position="291"/>
        <end position="308"/>
    </location>
</feature>
<organism evidence="6 7">
    <name type="scientific">Bergeyella porcorum</name>
    <dbReference type="NCBI Taxonomy" id="1735111"/>
    <lineage>
        <taxon>Bacteria</taxon>
        <taxon>Pseudomonadati</taxon>
        <taxon>Bacteroidota</taxon>
        <taxon>Flavobacteriia</taxon>
        <taxon>Flavobacteriales</taxon>
        <taxon>Weeksellaceae</taxon>
        <taxon>Bergeyella</taxon>
    </lineage>
</organism>
<dbReference type="KEGG" id="bpor:BPO_0319"/>
<dbReference type="PROSITE" id="PS50850">
    <property type="entry name" value="MFS"/>
    <property type="match status" value="1"/>
</dbReference>
<name>A0AAU0F0B9_9FLAO</name>
<feature type="domain" description="Major facilitator superfamily (MFS) profile" evidence="5">
    <location>
        <begin position="8"/>
        <end position="405"/>
    </location>
</feature>
<evidence type="ECO:0000256" key="3">
    <source>
        <dbReference type="ARBA" id="ARBA00023136"/>
    </source>
</evidence>
<feature type="transmembrane region" description="Helical" evidence="4">
    <location>
        <begin position="76"/>
        <end position="95"/>
    </location>
</feature>
<dbReference type="EMBL" id="CP136426">
    <property type="protein sequence ID" value="WOC50966.1"/>
    <property type="molecule type" value="Genomic_DNA"/>
</dbReference>
<evidence type="ECO:0000256" key="4">
    <source>
        <dbReference type="SAM" id="Phobius"/>
    </source>
</evidence>
<dbReference type="InterPro" id="IPR011701">
    <property type="entry name" value="MFS"/>
</dbReference>
<dbReference type="InterPro" id="IPR020846">
    <property type="entry name" value="MFS_dom"/>
</dbReference>
<proteinExistence type="predicted"/>
<gene>
    <name evidence="6" type="ORF">BPO_0319</name>
</gene>
<dbReference type="RefSeq" id="WP_327984655.1">
    <property type="nucleotide sequence ID" value="NZ_CP136426.1"/>
</dbReference>
<evidence type="ECO:0000313" key="7">
    <source>
        <dbReference type="Proteomes" id="UP001432059"/>
    </source>
</evidence>
<evidence type="ECO:0000259" key="5">
    <source>
        <dbReference type="PROSITE" id="PS50850"/>
    </source>
</evidence>
<feature type="transmembrane region" description="Helical" evidence="4">
    <location>
        <begin position="136"/>
        <end position="156"/>
    </location>
</feature>
<evidence type="ECO:0000313" key="6">
    <source>
        <dbReference type="EMBL" id="WOC50966.1"/>
    </source>
</evidence>
<feature type="transmembrane region" description="Helical" evidence="4">
    <location>
        <begin position="9"/>
        <end position="31"/>
    </location>
</feature>
<keyword evidence="2 4" id="KW-1133">Transmembrane helix</keyword>
<dbReference type="Pfam" id="PF07690">
    <property type="entry name" value="MFS_1"/>
    <property type="match status" value="1"/>
</dbReference>
<dbReference type="CDD" id="cd17353">
    <property type="entry name" value="MFS_OFA_like"/>
    <property type="match status" value="1"/>
</dbReference>
<sequence>MNPQTTKRWIIAIAGTIIHLFLGTVYAWSFFQKPISDFYGWSQSETAWAFSIAIFMLGITAAWCGNKIDKLGAKKLAIIGTCLYALGYLISYFALQWQSLGLLYLGFGVVGGIGLGMAYVTPVATVASWFPERQGLVTGMVVMGFGLGAFIMSKILAPLFLQLFDNNLPFTFLAIGVLLLLFLPPAALILKPRIAPEEPSQQLGNAMIFKAISTSEYAFIWLIFTFNIIAGMVFIAFQSPLLQDILKSEGITDVLTLEQKGATLIGVSALFNGVGRFFWGSISDKIGKIQSFRLMLLIEIIVFILLIFTHNSLIFFVGVCIVLLCYGGGFGVLPSLIKQKYGTPLMASIYGITLMGWGIGGILGPQITAYMKDFYPEQAGVYSFGIGGILLFIGLILSFRVKTKK</sequence>
<feature type="transmembrane region" description="Helical" evidence="4">
    <location>
        <begin position="46"/>
        <end position="64"/>
    </location>
</feature>
<keyword evidence="1 4" id="KW-0812">Transmembrane</keyword>
<evidence type="ECO:0000256" key="2">
    <source>
        <dbReference type="ARBA" id="ARBA00022989"/>
    </source>
</evidence>
<reference evidence="6" key="1">
    <citation type="submission" date="2023-10" db="EMBL/GenBank/DDBJ databases">
        <title>Characterization and whole genome sequencing of a novel strain of Bergeyella porcorum QD2021 isolated from pig.</title>
        <authorList>
            <person name="Liu G."/>
            <person name="Chen C."/>
            <person name="Han X."/>
        </authorList>
    </citation>
    <scope>NUCLEOTIDE SEQUENCE</scope>
    <source>
        <strain evidence="6">QD2021</strain>
    </source>
</reference>
<dbReference type="Proteomes" id="UP001432059">
    <property type="component" value="Chromosome"/>
</dbReference>
<evidence type="ECO:0000256" key="1">
    <source>
        <dbReference type="ARBA" id="ARBA00022692"/>
    </source>
</evidence>
<keyword evidence="7" id="KW-1185">Reference proteome</keyword>
<dbReference type="InterPro" id="IPR036259">
    <property type="entry name" value="MFS_trans_sf"/>
</dbReference>
<dbReference type="AlphaFoldDB" id="A0AAU0F0B9"/>
<feature type="transmembrane region" description="Helical" evidence="4">
    <location>
        <begin position="379"/>
        <end position="399"/>
    </location>
</feature>
<dbReference type="Gene3D" id="1.20.1250.20">
    <property type="entry name" value="MFS general substrate transporter like domains"/>
    <property type="match status" value="2"/>
</dbReference>
<keyword evidence="3 4" id="KW-0472">Membrane</keyword>
<feature type="transmembrane region" description="Helical" evidence="4">
    <location>
        <begin position="101"/>
        <end position="124"/>
    </location>
</feature>
<feature type="transmembrane region" description="Helical" evidence="4">
    <location>
        <begin position="345"/>
        <end position="367"/>
    </location>
</feature>
<dbReference type="PANTHER" id="PTHR11360:SF317">
    <property type="entry name" value="MAJOR FACILITATOR SUPERFAMILY (MFS) PROFILE DOMAIN-CONTAINING PROTEIN-RELATED"/>
    <property type="match status" value="1"/>
</dbReference>
<dbReference type="InterPro" id="IPR050327">
    <property type="entry name" value="Proton-linked_MCT"/>
</dbReference>
<dbReference type="GO" id="GO:0022857">
    <property type="term" value="F:transmembrane transporter activity"/>
    <property type="evidence" value="ECO:0007669"/>
    <property type="project" value="InterPro"/>
</dbReference>
<feature type="transmembrane region" description="Helical" evidence="4">
    <location>
        <begin position="168"/>
        <end position="190"/>
    </location>
</feature>
<feature type="transmembrane region" description="Helical" evidence="4">
    <location>
        <begin position="261"/>
        <end position="279"/>
    </location>
</feature>
<dbReference type="PANTHER" id="PTHR11360">
    <property type="entry name" value="MONOCARBOXYLATE TRANSPORTER"/>
    <property type="match status" value="1"/>
</dbReference>
<accession>A0AAU0F0B9</accession>
<feature type="transmembrane region" description="Helical" evidence="4">
    <location>
        <begin position="314"/>
        <end position="333"/>
    </location>
</feature>
<dbReference type="SUPFAM" id="SSF103473">
    <property type="entry name" value="MFS general substrate transporter"/>
    <property type="match status" value="1"/>
</dbReference>
<protein>
    <recommendedName>
        <fullName evidence="5">Major facilitator superfamily (MFS) profile domain-containing protein</fullName>
    </recommendedName>
</protein>
<feature type="transmembrane region" description="Helical" evidence="4">
    <location>
        <begin position="217"/>
        <end position="241"/>
    </location>
</feature>